<reference evidence="2" key="1">
    <citation type="submission" date="2021-06" db="EMBL/GenBank/DDBJ databases">
        <authorList>
            <person name="Hodson N. C."/>
            <person name="Mongue J. A."/>
            <person name="Jaron S. K."/>
        </authorList>
    </citation>
    <scope>NUCLEOTIDE SEQUENCE</scope>
</reference>
<evidence type="ECO:0000256" key="1">
    <source>
        <dbReference type="SAM" id="MobiDB-lite"/>
    </source>
</evidence>
<protein>
    <submittedName>
        <fullName evidence="2">Uncharacterized protein</fullName>
    </submittedName>
</protein>
<dbReference type="EMBL" id="CAJVCH010101077">
    <property type="protein sequence ID" value="CAG7723623.1"/>
    <property type="molecule type" value="Genomic_DNA"/>
</dbReference>
<organism evidence="2 3">
    <name type="scientific">Allacma fusca</name>
    <dbReference type="NCBI Taxonomy" id="39272"/>
    <lineage>
        <taxon>Eukaryota</taxon>
        <taxon>Metazoa</taxon>
        <taxon>Ecdysozoa</taxon>
        <taxon>Arthropoda</taxon>
        <taxon>Hexapoda</taxon>
        <taxon>Collembola</taxon>
        <taxon>Symphypleona</taxon>
        <taxon>Sminthuridae</taxon>
        <taxon>Allacma</taxon>
    </lineage>
</organism>
<dbReference type="Proteomes" id="UP000708208">
    <property type="component" value="Unassembled WGS sequence"/>
</dbReference>
<comment type="caution">
    <text evidence="2">The sequence shown here is derived from an EMBL/GenBank/DDBJ whole genome shotgun (WGS) entry which is preliminary data.</text>
</comment>
<feature type="region of interest" description="Disordered" evidence="1">
    <location>
        <begin position="333"/>
        <end position="412"/>
    </location>
</feature>
<accession>A0A8J2JTP3</accession>
<proteinExistence type="predicted"/>
<evidence type="ECO:0000313" key="2">
    <source>
        <dbReference type="EMBL" id="CAG7723623.1"/>
    </source>
</evidence>
<sequence length="591" mass="68048">MEPLEYPELTDHNLTTFADKWEPWDRLVVTKCIKEIKPKHIRHLASHMRKLKFTNLNTFKNLKTLLNYFTNVHTLLFHDACFDKFRPNKLEKMVYHETITHIVITSTTTLSTKEHWIIEFLMEEVNFPNLVSLRIQKFYSRIPLQGEVQEIMKKYNNEIDDNLVTKFLLKNRHCLRELELGGPGLKMAISLDPGLKSKGRPSHDQDVMTDVPVYQASAVQYDQIVSTSKGLQYEEEKKTTEVQYEFENTLTDAQTEDFKRPLEKFIARLKARKEKDERLKNSSMSAATIQELYVSQMKDDGFNSLNSIISLLTSKSETKLQKSWSSLPSIADQVPDETTVEPKTSGPNAKDTASVKKIKPESTESITVTKKKKHRSRSQKESSSSSEESDDEKSSKSRRNKHKPSSDKMQKTLTDFEKIQTLNLETFIFSFDAPASALKSVMESQRTLKVLMCTHVFVLQGMFNINSPVDIENVTSSITTCVRNCEETLNEVTVDPTMVIDASHETLKETNYLRKRVNDLGIPSLAILMGTKVTSLQRIPSFQLEELSLSLEDYSRDEFEKFAKTFGSFIKLRRFYFGTSTLKPENTFMIR</sequence>
<name>A0A8J2JTP3_9HEXA</name>
<gene>
    <name evidence="2" type="ORF">AFUS01_LOCUS12700</name>
</gene>
<evidence type="ECO:0000313" key="3">
    <source>
        <dbReference type="Proteomes" id="UP000708208"/>
    </source>
</evidence>
<keyword evidence="3" id="KW-1185">Reference proteome</keyword>
<dbReference type="AlphaFoldDB" id="A0A8J2JTP3"/>